<keyword evidence="1 2" id="KW-0732">Signal</keyword>
<dbReference type="Pfam" id="PF16656">
    <property type="entry name" value="Pur_ac_phosph_N"/>
    <property type="match status" value="1"/>
</dbReference>
<gene>
    <name evidence="5" type="ORF">SAMN04488525_104102</name>
</gene>
<dbReference type="PANTHER" id="PTHR45867">
    <property type="entry name" value="PURPLE ACID PHOSPHATASE"/>
    <property type="match status" value="1"/>
</dbReference>
<dbReference type="Gene3D" id="2.60.40.380">
    <property type="entry name" value="Purple acid phosphatase-like, N-terminal"/>
    <property type="match status" value="1"/>
</dbReference>
<dbReference type="SUPFAM" id="SSF56300">
    <property type="entry name" value="Metallo-dependent phosphatases"/>
    <property type="match status" value="1"/>
</dbReference>
<dbReference type="EMBL" id="FNQH01000004">
    <property type="protein sequence ID" value="SEA65777.1"/>
    <property type="molecule type" value="Genomic_DNA"/>
</dbReference>
<organism evidence="5 6">
    <name type="scientific">Trichococcus collinsii</name>
    <dbReference type="NCBI Taxonomy" id="157076"/>
    <lineage>
        <taxon>Bacteria</taxon>
        <taxon>Bacillati</taxon>
        <taxon>Bacillota</taxon>
        <taxon>Bacilli</taxon>
        <taxon>Lactobacillales</taxon>
        <taxon>Carnobacteriaceae</taxon>
        <taxon>Trichococcus</taxon>
    </lineage>
</organism>
<reference evidence="5 6" key="1">
    <citation type="submission" date="2016-10" db="EMBL/GenBank/DDBJ databases">
        <authorList>
            <person name="Varghese N."/>
            <person name="Submissions S."/>
        </authorList>
    </citation>
    <scope>NUCLEOTIDE SEQUENCE [LARGE SCALE GENOMIC DNA]</scope>
    <source>
        <strain evidence="5 6">DSM 14526</strain>
    </source>
</reference>
<feature type="signal peptide" evidence="2">
    <location>
        <begin position="1"/>
        <end position="23"/>
    </location>
</feature>
<dbReference type="InterPro" id="IPR029052">
    <property type="entry name" value="Metallo-depent_PP-like"/>
</dbReference>
<proteinExistence type="predicted"/>
<feature type="domain" description="Purple acid phosphatase N-terminal" evidence="4">
    <location>
        <begin position="52"/>
        <end position="142"/>
    </location>
</feature>
<dbReference type="AlphaFoldDB" id="A0AB38A2H5"/>
<dbReference type="PROSITE" id="PS51257">
    <property type="entry name" value="PROKAR_LIPOPROTEIN"/>
    <property type="match status" value="1"/>
</dbReference>
<dbReference type="Pfam" id="PF00149">
    <property type="entry name" value="Metallophos"/>
    <property type="match status" value="1"/>
</dbReference>
<dbReference type="InterPro" id="IPR008963">
    <property type="entry name" value="Purple_acid_Pase-like_N"/>
</dbReference>
<name>A0AB38A2H5_9LACT</name>
<evidence type="ECO:0000256" key="2">
    <source>
        <dbReference type="SAM" id="SignalP"/>
    </source>
</evidence>
<accession>A0AB38A2H5</accession>
<comment type="caution">
    <text evidence="5">The sequence shown here is derived from an EMBL/GenBank/DDBJ whole genome shotgun (WGS) entry which is preliminary data.</text>
</comment>
<feature type="chain" id="PRO_5044339788" evidence="2">
    <location>
        <begin position="24"/>
        <end position="440"/>
    </location>
</feature>
<dbReference type="RefSeq" id="WP_086986148.1">
    <property type="nucleotide sequence ID" value="NZ_FJNA01000002.1"/>
</dbReference>
<protein>
    <submittedName>
        <fullName evidence="5">Calcineurin-like phosphoesterase</fullName>
    </submittedName>
</protein>
<evidence type="ECO:0000259" key="4">
    <source>
        <dbReference type="Pfam" id="PF16656"/>
    </source>
</evidence>
<dbReference type="SUPFAM" id="SSF49363">
    <property type="entry name" value="Purple acid phosphatase, N-terminal domain"/>
    <property type="match status" value="1"/>
</dbReference>
<dbReference type="GO" id="GO:0003993">
    <property type="term" value="F:acid phosphatase activity"/>
    <property type="evidence" value="ECO:0007669"/>
    <property type="project" value="InterPro"/>
</dbReference>
<evidence type="ECO:0000313" key="5">
    <source>
        <dbReference type="EMBL" id="SEA65777.1"/>
    </source>
</evidence>
<evidence type="ECO:0000313" key="6">
    <source>
        <dbReference type="Proteomes" id="UP000199042"/>
    </source>
</evidence>
<dbReference type="Proteomes" id="UP000199042">
    <property type="component" value="Unassembled WGS sequence"/>
</dbReference>
<dbReference type="InterPro" id="IPR015914">
    <property type="entry name" value="PAPs_N"/>
</dbReference>
<evidence type="ECO:0000256" key="1">
    <source>
        <dbReference type="ARBA" id="ARBA00022729"/>
    </source>
</evidence>
<evidence type="ECO:0000259" key="3">
    <source>
        <dbReference type="Pfam" id="PF00149"/>
    </source>
</evidence>
<feature type="domain" description="Calcineurin-like phosphoesterase" evidence="3">
    <location>
        <begin position="151"/>
        <end position="339"/>
    </location>
</feature>
<dbReference type="Gene3D" id="3.60.21.10">
    <property type="match status" value="1"/>
</dbReference>
<dbReference type="InterPro" id="IPR004843">
    <property type="entry name" value="Calcineurin-like_PHP"/>
</dbReference>
<dbReference type="GO" id="GO:0046872">
    <property type="term" value="F:metal ion binding"/>
    <property type="evidence" value="ECO:0007669"/>
    <property type="project" value="InterPro"/>
</dbReference>
<keyword evidence="6" id="KW-1185">Reference proteome</keyword>
<dbReference type="PANTHER" id="PTHR45867:SF3">
    <property type="entry name" value="ACID PHOSPHATASE TYPE 7"/>
    <property type="match status" value="1"/>
</dbReference>
<sequence>MMFNRNRRMKILFVILIMVTAMAGCTKEPYSDFAVEESVATKDAPYTLDVFHIAFAPGSDETERTFSWHTRGMNKKAVVELNRLDEAGNILSSETFEATVESLSGDQSRHKAKITGLKENQLYSYRFGDGHRVWSESYTFRTQATEDSDFNFLFFGDPQIGAGDSAQIDAEGWDQTVTTATEMFPDTAFLVSAGDQVDTAYNLKQYDGWFLPKELTAYPILPIVGNHDAASFADYFNVPNETGLGGDSEGSDFFFSYENTLFMALNSQSSDVEEHRKAMELAIAENPDATHRFVLLHKSLYSSADHARDEDILTLRAGLVPAFDELDIDAVLMGHDHVYVRTDQLKGDQVVEEISYNEEGAAVDPDGTVYLTGNSASDSKYYEMQDPSVYERYSAVALQLEEPTYMNVEVTDDSLTFTTYKVSDRSVVDEYTVVKTVGEE</sequence>